<feature type="domain" description="Lipocalin-like" evidence="2">
    <location>
        <begin position="25"/>
        <end position="117"/>
    </location>
</feature>
<keyword evidence="1" id="KW-0732">Signal</keyword>
<feature type="chain" id="PRO_5017747051" description="Lipoprotein" evidence="1">
    <location>
        <begin position="20"/>
        <end position="377"/>
    </location>
</feature>
<comment type="caution">
    <text evidence="4">The sequence shown here is derived from an EMBL/GenBank/DDBJ whole genome shotgun (WGS) entry which is preliminary data.</text>
</comment>
<proteinExistence type="predicted"/>
<evidence type="ECO:0008006" key="6">
    <source>
        <dbReference type="Google" id="ProtNLM"/>
    </source>
</evidence>
<feature type="domain" description="DUF6438" evidence="3">
    <location>
        <begin position="144"/>
        <end position="256"/>
    </location>
</feature>
<dbReference type="InterPro" id="IPR024311">
    <property type="entry name" value="Lipocalin-like"/>
</dbReference>
<dbReference type="EMBL" id="QNVT01000007">
    <property type="protein sequence ID" value="REC62621.1"/>
    <property type="molecule type" value="Genomic_DNA"/>
</dbReference>
<evidence type="ECO:0000256" key="1">
    <source>
        <dbReference type="SAM" id="SignalP"/>
    </source>
</evidence>
<feature type="signal peptide" evidence="1">
    <location>
        <begin position="1"/>
        <end position="19"/>
    </location>
</feature>
<organism evidence="4 5">
    <name type="scientific">Chryseobacterium pennae</name>
    <dbReference type="NCBI Taxonomy" id="2258962"/>
    <lineage>
        <taxon>Bacteria</taxon>
        <taxon>Pseudomonadati</taxon>
        <taxon>Bacteroidota</taxon>
        <taxon>Flavobacteriia</taxon>
        <taxon>Flavobacteriales</taxon>
        <taxon>Weeksellaceae</taxon>
        <taxon>Chryseobacterium group</taxon>
        <taxon>Chryseobacterium</taxon>
    </lineage>
</organism>
<dbReference type="InterPro" id="IPR045497">
    <property type="entry name" value="DUF6438"/>
</dbReference>
<evidence type="ECO:0000313" key="5">
    <source>
        <dbReference type="Proteomes" id="UP000256686"/>
    </source>
</evidence>
<dbReference type="PROSITE" id="PS51257">
    <property type="entry name" value="PROKAR_LIPOPROTEIN"/>
    <property type="match status" value="1"/>
</dbReference>
<dbReference type="Pfam" id="PF20033">
    <property type="entry name" value="DUF6438"/>
    <property type="match status" value="1"/>
</dbReference>
<dbReference type="Proteomes" id="UP000256686">
    <property type="component" value="Unassembled WGS sequence"/>
</dbReference>
<evidence type="ECO:0000259" key="2">
    <source>
        <dbReference type="Pfam" id="PF13648"/>
    </source>
</evidence>
<gene>
    <name evidence="4" type="ORF">DRF65_09240</name>
</gene>
<dbReference type="Pfam" id="PF13648">
    <property type="entry name" value="Lipocalin_4"/>
    <property type="match status" value="1"/>
</dbReference>
<name>A0A3D9CAS7_9FLAO</name>
<sequence>MKKLSLFLLLILLLSSCNSFDKKDLLGEWTIEEKEEKKQDDQPPVPFQRDPQIIVFNNDDTYIYKNGMFNFDRDSIRYYGEKTQFKIKGDSLLIFNPTTKKFDSQKIVELSKNKIVLETKKKTLTTLIPFKSKTYDNLNPQIDKVIVSKSLCFGTCPSNSTVIDNKGNFLFYGDLYNLKNGFFSSKISSHITKEIFDEMKYIDFYSLKPMYSTYITDQASSTITFMSKGKIIKTVHDHGEQSAFELRRLIRNISYLYQRIPLQSLITDPVLVYDFNSGTKAVDLQESETFYLFSELLKAKTISQYSGNLPFTGKYLLPVPTNEDYKKFYLYERSINTDGKIFKIQLEDKTFKTVDLGYNFFNKNYLIRFKNDSVRAR</sequence>
<evidence type="ECO:0000259" key="3">
    <source>
        <dbReference type="Pfam" id="PF20033"/>
    </source>
</evidence>
<evidence type="ECO:0000313" key="4">
    <source>
        <dbReference type="EMBL" id="REC62621.1"/>
    </source>
</evidence>
<reference evidence="5" key="1">
    <citation type="submission" date="2018-06" db="EMBL/GenBank/DDBJ databases">
        <authorList>
            <person name="Lum Nde A."/>
            <person name="Hugo C."/>
        </authorList>
    </citation>
    <scope>NUCLEOTIDE SEQUENCE [LARGE SCALE GENOMIC DNA]</scope>
    <source>
        <strain evidence="5">1_F178</strain>
    </source>
</reference>
<dbReference type="AlphaFoldDB" id="A0A3D9CAS7"/>
<keyword evidence="5" id="KW-1185">Reference proteome</keyword>
<dbReference type="RefSeq" id="WP_115970476.1">
    <property type="nucleotide sequence ID" value="NZ_QNVT01000007.1"/>
</dbReference>
<accession>A0A3D9CAS7</accession>
<protein>
    <recommendedName>
        <fullName evidence="6">Lipoprotein</fullName>
    </recommendedName>
</protein>